<accession>A0ACB8KRS5</accession>
<evidence type="ECO:0000313" key="2">
    <source>
        <dbReference type="Proteomes" id="UP000829398"/>
    </source>
</evidence>
<protein>
    <submittedName>
        <fullName evidence="1">Beta-galactosidase 16</fullName>
    </submittedName>
</protein>
<keyword evidence="2" id="KW-1185">Reference proteome</keyword>
<organism evidence="1 2">
    <name type="scientific">Citrus sinensis</name>
    <name type="common">Sweet orange</name>
    <name type="synonym">Citrus aurantium var. sinensis</name>
    <dbReference type="NCBI Taxonomy" id="2711"/>
    <lineage>
        <taxon>Eukaryota</taxon>
        <taxon>Viridiplantae</taxon>
        <taxon>Streptophyta</taxon>
        <taxon>Embryophyta</taxon>
        <taxon>Tracheophyta</taxon>
        <taxon>Spermatophyta</taxon>
        <taxon>Magnoliopsida</taxon>
        <taxon>eudicotyledons</taxon>
        <taxon>Gunneridae</taxon>
        <taxon>Pentapetalae</taxon>
        <taxon>rosids</taxon>
        <taxon>malvids</taxon>
        <taxon>Sapindales</taxon>
        <taxon>Rutaceae</taxon>
        <taxon>Aurantioideae</taxon>
        <taxon>Citrus</taxon>
    </lineage>
</organism>
<sequence>MGQCQLLCLFGLLLTTIGGSDGGGGGGNNVTYDGRSLIINGHRKILFSGSIHYPRSTPQMWPRLIAKAKEGGLDVFDFSGRRDLVRFIKEVQAQGLYVCLRIGPFIEGEWGYGGLPFWLHDVPGIVFRSDNEPFKFHMKRYATMIVNMMKSARLYASQGGPIILSQIENEYGMVEHSFLEKGPPYVRWAAKLAVDLQTGVPWVMCKQDDAPDPVINACNGRQCGETFAGPNSPDKPAIWTENWTSFYQVYGDEARIRSAEDIAYHVALFIVKMKGSYVNYYMYHGGTNFGRTASAYVLTGYYDQAPLDEYGLLRQPKWGHLKELHSAVKLCLKPMLSGVLVSMNFSKLQEAFIFQGSSECAAFLVNKDKRNNATVYFSNLMYELPPLSISILPDCKTVAFNTAKVSTQYGTRSMEQRQKLDSVEQWEEYKEAIPTYDETSLRANFLLEQMNTTKDASDYLWYNFRFKHDPSNSESVLKVSSLGHVLLAFINGEFVGAYLERRVAGLRNVSIQGAKELKDFSSFSWGYQTVFDAPTGSDPVAINLISMGKGEAWVNGQSIGRYWVSFLTPQGTPSQSWYHIPRSFLKPTGNLLVLLEEENGYPPGISIDTVSVTTLCGHVSDSHLPPVISWRSQNQRTLKTHKRIPGRRPKVQIRCPSGRKISKILFASYGNPNGNCENYAIGSCHSSNSRAIVEKACLGKRSCTVPVWTEKFYGDPCPGIPKALLVDAQCT</sequence>
<gene>
    <name evidence="1" type="ORF">KPL71_016286</name>
</gene>
<dbReference type="EMBL" id="CM039174">
    <property type="protein sequence ID" value="KAH9757092.1"/>
    <property type="molecule type" value="Genomic_DNA"/>
</dbReference>
<comment type="caution">
    <text evidence="1">The sequence shown here is derived from an EMBL/GenBank/DDBJ whole genome shotgun (WGS) entry which is preliminary data.</text>
</comment>
<dbReference type="Proteomes" id="UP000829398">
    <property type="component" value="Chromosome 5"/>
</dbReference>
<proteinExistence type="predicted"/>
<name>A0ACB8KRS5_CITSI</name>
<evidence type="ECO:0000313" key="1">
    <source>
        <dbReference type="EMBL" id="KAH9757092.1"/>
    </source>
</evidence>
<reference evidence="2" key="1">
    <citation type="journal article" date="2023" name="Hortic. Res.">
        <title>A chromosome-level phased genome enabling allele-level studies in sweet orange: a case study on citrus Huanglongbing tolerance.</title>
        <authorList>
            <person name="Wu B."/>
            <person name="Yu Q."/>
            <person name="Deng Z."/>
            <person name="Duan Y."/>
            <person name="Luo F."/>
            <person name="Gmitter F. Jr."/>
        </authorList>
    </citation>
    <scope>NUCLEOTIDE SEQUENCE [LARGE SCALE GENOMIC DNA]</scope>
    <source>
        <strain evidence="2">cv. Valencia</strain>
    </source>
</reference>